<sequence length="136" mass="14765">MNNPILIGQAEEIDLLQPQVRAMLGKEGVYIGGDTKNPDLLVPLVSQGGRVFCLAIDHELAPDRFLSTLTLHGPYVPQPPATSGDHLELLEKAHAAIDGLFAQLIITDPNFRPSKSKYWPDMVAISNAVKQARGEA</sequence>
<protein>
    <submittedName>
        <fullName evidence="1">Uncharacterized protein</fullName>
    </submittedName>
</protein>
<evidence type="ECO:0000313" key="2">
    <source>
        <dbReference type="Proteomes" id="UP000325811"/>
    </source>
</evidence>
<gene>
    <name evidence="1" type="ORF">PDMSB3_2005</name>
</gene>
<organism evidence="1 2">
    <name type="scientific">Paraburkholderia dioscoreae</name>
    <dbReference type="NCBI Taxonomy" id="2604047"/>
    <lineage>
        <taxon>Bacteria</taxon>
        <taxon>Pseudomonadati</taxon>
        <taxon>Pseudomonadota</taxon>
        <taxon>Betaproteobacteria</taxon>
        <taxon>Burkholderiales</taxon>
        <taxon>Burkholderiaceae</taxon>
        <taxon>Paraburkholderia</taxon>
    </lineage>
</organism>
<accession>A0A5Q4Z6J4</accession>
<evidence type="ECO:0000313" key="1">
    <source>
        <dbReference type="EMBL" id="VVD28461.1"/>
    </source>
</evidence>
<dbReference type="Proteomes" id="UP000325811">
    <property type="component" value="Chromosome I"/>
</dbReference>
<name>A0A5Q4Z6J4_9BURK</name>
<proteinExistence type="predicted"/>
<dbReference type="KEGG" id="pdio:PDMSB3_2005"/>
<keyword evidence="2" id="KW-1185">Reference proteome</keyword>
<dbReference type="AlphaFoldDB" id="A0A5Q4Z6J4"/>
<dbReference type="RefSeq" id="WP_165185863.1">
    <property type="nucleotide sequence ID" value="NZ_LR699553.1"/>
</dbReference>
<dbReference type="EMBL" id="LR699553">
    <property type="protein sequence ID" value="VVD28461.1"/>
    <property type="molecule type" value="Genomic_DNA"/>
</dbReference>
<reference evidence="1 2" key="1">
    <citation type="submission" date="2019-08" db="EMBL/GenBank/DDBJ databases">
        <authorList>
            <person name="Herpell B J."/>
        </authorList>
    </citation>
    <scope>NUCLEOTIDE SEQUENCE [LARGE SCALE GENOMIC DNA]</scope>
    <source>
        <strain evidence="2">Msb3</strain>
    </source>
</reference>